<evidence type="ECO:0000259" key="1">
    <source>
        <dbReference type="Pfam" id="PF05050"/>
    </source>
</evidence>
<name>A0A512DRR5_9PROT</name>
<dbReference type="Gene3D" id="3.40.50.150">
    <property type="entry name" value="Vaccinia Virus protein VP39"/>
    <property type="match status" value="1"/>
</dbReference>
<feature type="domain" description="Methyltransferase FkbM" evidence="1">
    <location>
        <begin position="80"/>
        <end position="236"/>
    </location>
</feature>
<proteinExistence type="predicted"/>
<dbReference type="Pfam" id="PF05050">
    <property type="entry name" value="Methyltransf_21"/>
    <property type="match status" value="1"/>
</dbReference>
<dbReference type="RefSeq" id="WP_044432625.1">
    <property type="nucleotide sequence ID" value="NZ_BJYZ01000014.1"/>
</dbReference>
<evidence type="ECO:0000313" key="2">
    <source>
        <dbReference type="EMBL" id="GEO39178.1"/>
    </source>
</evidence>
<keyword evidence="3" id="KW-1185">Reference proteome</keyword>
<reference evidence="2 3" key="1">
    <citation type="submission" date="2019-07" db="EMBL/GenBank/DDBJ databases">
        <title>Whole genome shotgun sequence of Skermanella aerolata NBRC 106429.</title>
        <authorList>
            <person name="Hosoyama A."/>
            <person name="Uohara A."/>
            <person name="Ohji S."/>
            <person name="Ichikawa N."/>
        </authorList>
    </citation>
    <scope>NUCLEOTIDE SEQUENCE [LARGE SCALE GENOMIC DNA]</scope>
    <source>
        <strain evidence="2 3">NBRC 106429</strain>
    </source>
</reference>
<sequence>MPGIGRFVELLKGDRPVRNLAGRLLWQTGLCRRFTIRKDGYSLRFFPSSVSCAYWIDPDARVEDERVVTRMLDPGGTYVDVGANVGTLAAAAAMKVGPSGRVVAVEANPTIAGFLRENMLLNGFGHVQVHNHAVGSAPGTIRISQRRADDMNFVSAGTDGDGVTVEMTTLDDLAGGLGTIDLLKIDVEGFERFVLEGAAKTLSVARNVYIELFDENFARYGYGSREILCRLEAAGFTCFVVGQDDILTDGVPDAAVCLNVLATRDASDLERRGFRLPASVRCSGA</sequence>
<protein>
    <recommendedName>
        <fullName evidence="1">Methyltransferase FkbM domain-containing protein</fullName>
    </recommendedName>
</protein>
<accession>A0A512DRR5</accession>
<dbReference type="PANTHER" id="PTHR34203:SF15">
    <property type="entry name" value="SLL1173 PROTEIN"/>
    <property type="match status" value="1"/>
</dbReference>
<evidence type="ECO:0000313" key="3">
    <source>
        <dbReference type="Proteomes" id="UP000321523"/>
    </source>
</evidence>
<dbReference type="EMBL" id="BJYZ01000014">
    <property type="protein sequence ID" value="GEO39178.1"/>
    <property type="molecule type" value="Genomic_DNA"/>
</dbReference>
<gene>
    <name evidence="2" type="ORF">SAE02_33260</name>
</gene>
<dbReference type="PANTHER" id="PTHR34203">
    <property type="entry name" value="METHYLTRANSFERASE, FKBM FAMILY PROTEIN"/>
    <property type="match status" value="1"/>
</dbReference>
<dbReference type="InterPro" id="IPR006342">
    <property type="entry name" value="FkbM_mtfrase"/>
</dbReference>
<dbReference type="Proteomes" id="UP000321523">
    <property type="component" value="Unassembled WGS sequence"/>
</dbReference>
<comment type="caution">
    <text evidence="2">The sequence shown here is derived from an EMBL/GenBank/DDBJ whole genome shotgun (WGS) entry which is preliminary data.</text>
</comment>
<dbReference type="NCBIfam" id="TIGR01444">
    <property type="entry name" value="fkbM_fam"/>
    <property type="match status" value="1"/>
</dbReference>
<dbReference type="SUPFAM" id="SSF53335">
    <property type="entry name" value="S-adenosyl-L-methionine-dependent methyltransferases"/>
    <property type="match status" value="1"/>
</dbReference>
<dbReference type="AlphaFoldDB" id="A0A512DRR5"/>
<dbReference type="InterPro" id="IPR052514">
    <property type="entry name" value="SAM-dependent_MTase"/>
</dbReference>
<organism evidence="2 3">
    <name type="scientific">Skermanella aerolata</name>
    <dbReference type="NCBI Taxonomy" id="393310"/>
    <lineage>
        <taxon>Bacteria</taxon>
        <taxon>Pseudomonadati</taxon>
        <taxon>Pseudomonadota</taxon>
        <taxon>Alphaproteobacteria</taxon>
        <taxon>Rhodospirillales</taxon>
        <taxon>Azospirillaceae</taxon>
        <taxon>Skermanella</taxon>
    </lineage>
</organism>
<dbReference type="InterPro" id="IPR029063">
    <property type="entry name" value="SAM-dependent_MTases_sf"/>
</dbReference>